<comment type="caution">
    <text evidence="2">The sequence shown here is derived from an EMBL/GenBank/DDBJ whole genome shotgun (WGS) entry which is preliminary data.</text>
</comment>
<name>A0ABU6VU34_9FABA</name>
<evidence type="ECO:0000313" key="3">
    <source>
        <dbReference type="Proteomes" id="UP001341840"/>
    </source>
</evidence>
<proteinExistence type="predicted"/>
<evidence type="ECO:0000256" key="1">
    <source>
        <dbReference type="SAM" id="MobiDB-lite"/>
    </source>
</evidence>
<feature type="compositionally biased region" description="Basic and acidic residues" evidence="1">
    <location>
        <begin position="180"/>
        <end position="197"/>
    </location>
</feature>
<organism evidence="2 3">
    <name type="scientific">Stylosanthes scabra</name>
    <dbReference type="NCBI Taxonomy" id="79078"/>
    <lineage>
        <taxon>Eukaryota</taxon>
        <taxon>Viridiplantae</taxon>
        <taxon>Streptophyta</taxon>
        <taxon>Embryophyta</taxon>
        <taxon>Tracheophyta</taxon>
        <taxon>Spermatophyta</taxon>
        <taxon>Magnoliopsida</taxon>
        <taxon>eudicotyledons</taxon>
        <taxon>Gunneridae</taxon>
        <taxon>Pentapetalae</taxon>
        <taxon>rosids</taxon>
        <taxon>fabids</taxon>
        <taxon>Fabales</taxon>
        <taxon>Fabaceae</taxon>
        <taxon>Papilionoideae</taxon>
        <taxon>50 kb inversion clade</taxon>
        <taxon>dalbergioids sensu lato</taxon>
        <taxon>Dalbergieae</taxon>
        <taxon>Pterocarpus clade</taxon>
        <taxon>Stylosanthes</taxon>
    </lineage>
</organism>
<keyword evidence="3" id="KW-1185">Reference proteome</keyword>
<feature type="compositionally biased region" description="Low complexity" evidence="1">
    <location>
        <begin position="136"/>
        <end position="149"/>
    </location>
</feature>
<evidence type="ECO:0000313" key="2">
    <source>
        <dbReference type="EMBL" id="MED6175673.1"/>
    </source>
</evidence>
<dbReference type="Proteomes" id="UP001341840">
    <property type="component" value="Unassembled WGS sequence"/>
</dbReference>
<sequence length="197" mass="21398">MYSSLPRATALSPSGNVRGVSYLAFLRSPFRSLSGITLKYCRTFWLDDGGRPFPWVYSNCEVKDFVIHELDHLEMAVFEFLVSLPADDLLLVEMKKTKLDRMMEMMADPTSMAPRSVLPTGLPAATAAAAAVASAAPAGSSANPATPSVQVPPPPLATSKAKKSSSKRERPEGVDVEVEEAAKEDPDADLKQRRCRK</sequence>
<evidence type="ECO:0008006" key="4">
    <source>
        <dbReference type="Google" id="ProtNLM"/>
    </source>
</evidence>
<protein>
    <recommendedName>
        <fullName evidence="4">Peptide deformylase</fullName>
    </recommendedName>
</protein>
<accession>A0ABU6VU34</accession>
<gene>
    <name evidence="2" type="ORF">PIB30_080631</name>
</gene>
<reference evidence="2 3" key="1">
    <citation type="journal article" date="2023" name="Plants (Basel)">
        <title>Bridging the Gap: Combining Genomics and Transcriptomics Approaches to Understand Stylosanthes scabra, an Orphan Legume from the Brazilian Caatinga.</title>
        <authorList>
            <person name="Ferreira-Neto J.R.C."/>
            <person name="da Silva M.D."/>
            <person name="Binneck E."/>
            <person name="de Melo N.F."/>
            <person name="da Silva R.H."/>
            <person name="de Melo A.L.T.M."/>
            <person name="Pandolfi V."/>
            <person name="Bustamante F.O."/>
            <person name="Brasileiro-Vidal A.C."/>
            <person name="Benko-Iseppon A.M."/>
        </authorList>
    </citation>
    <scope>NUCLEOTIDE SEQUENCE [LARGE SCALE GENOMIC DNA]</scope>
    <source>
        <tissue evidence="2">Leaves</tissue>
    </source>
</reference>
<dbReference type="EMBL" id="JASCZI010152214">
    <property type="protein sequence ID" value="MED6175673.1"/>
    <property type="molecule type" value="Genomic_DNA"/>
</dbReference>
<feature type="region of interest" description="Disordered" evidence="1">
    <location>
        <begin position="136"/>
        <end position="197"/>
    </location>
</feature>